<reference evidence="11 12" key="1">
    <citation type="submission" date="2024-07" db="EMBL/GenBank/DDBJ databases">
        <title>Chromosome-level genome assembly of the water stick insect Ranatra chinensis (Heteroptera: Nepidae).</title>
        <authorList>
            <person name="Liu X."/>
        </authorList>
    </citation>
    <scope>NUCLEOTIDE SEQUENCE [LARGE SCALE GENOMIC DNA]</scope>
    <source>
        <strain evidence="11">Cailab_2021Rc</strain>
        <tissue evidence="11">Muscle</tissue>
    </source>
</reference>
<keyword evidence="8" id="KW-0807">Transducer</keyword>
<dbReference type="InterPro" id="IPR002455">
    <property type="entry name" value="GPCR3_GABA-B"/>
</dbReference>
<keyword evidence="5" id="KW-0472">Membrane</keyword>
<keyword evidence="12" id="KW-1185">Reference proteome</keyword>
<evidence type="ECO:0000313" key="11">
    <source>
        <dbReference type="EMBL" id="KAL1117729.1"/>
    </source>
</evidence>
<evidence type="ECO:0000256" key="1">
    <source>
        <dbReference type="ARBA" id="ARBA00004370"/>
    </source>
</evidence>
<evidence type="ECO:0000256" key="3">
    <source>
        <dbReference type="ARBA" id="ARBA00022989"/>
    </source>
</evidence>
<evidence type="ECO:0000256" key="9">
    <source>
        <dbReference type="SAM" id="MobiDB-lite"/>
    </source>
</evidence>
<dbReference type="GO" id="GO:0016020">
    <property type="term" value="C:membrane"/>
    <property type="evidence" value="ECO:0007669"/>
    <property type="project" value="UniProtKB-SubCell"/>
</dbReference>
<accession>A0ABD0Y2P2</accession>
<name>A0ABD0Y2P2_9HEMI</name>
<dbReference type="Pfam" id="PF01094">
    <property type="entry name" value="ANF_receptor"/>
    <property type="match status" value="1"/>
</dbReference>
<feature type="region of interest" description="Disordered" evidence="9">
    <location>
        <begin position="267"/>
        <end position="287"/>
    </location>
</feature>
<dbReference type="InterPro" id="IPR001828">
    <property type="entry name" value="ANF_lig-bd_rcpt"/>
</dbReference>
<keyword evidence="6" id="KW-0675">Receptor</keyword>
<evidence type="ECO:0000259" key="10">
    <source>
        <dbReference type="Pfam" id="PF01094"/>
    </source>
</evidence>
<proteinExistence type="predicted"/>
<keyword evidence="7" id="KW-0325">Glycoprotein</keyword>
<organism evidence="11 12">
    <name type="scientific">Ranatra chinensis</name>
    <dbReference type="NCBI Taxonomy" id="642074"/>
    <lineage>
        <taxon>Eukaryota</taxon>
        <taxon>Metazoa</taxon>
        <taxon>Ecdysozoa</taxon>
        <taxon>Arthropoda</taxon>
        <taxon>Hexapoda</taxon>
        <taxon>Insecta</taxon>
        <taxon>Pterygota</taxon>
        <taxon>Neoptera</taxon>
        <taxon>Paraneoptera</taxon>
        <taxon>Hemiptera</taxon>
        <taxon>Heteroptera</taxon>
        <taxon>Panheteroptera</taxon>
        <taxon>Nepomorpha</taxon>
        <taxon>Nepidae</taxon>
        <taxon>Ranatrinae</taxon>
        <taxon>Ranatra</taxon>
    </lineage>
</organism>
<dbReference type="PANTHER" id="PTHR10519:SF46">
    <property type="entry name" value="METABOTROPIC GABA-B RECEPTOR SUBTYPE 3, ISOFORM A"/>
    <property type="match status" value="1"/>
</dbReference>
<evidence type="ECO:0000256" key="6">
    <source>
        <dbReference type="ARBA" id="ARBA00023170"/>
    </source>
</evidence>
<comment type="caution">
    <text evidence="11">The sequence shown here is derived from an EMBL/GenBank/DDBJ whole genome shotgun (WGS) entry which is preliminary data.</text>
</comment>
<dbReference type="EMBL" id="JBFDAA010000015">
    <property type="protein sequence ID" value="KAL1117729.1"/>
    <property type="molecule type" value="Genomic_DNA"/>
</dbReference>
<evidence type="ECO:0000256" key="8">
    <source>
        <dbReference type="ARBA" id="ARBA00023224"/>
    </source>
</evidence>
<keyword evidence="4" id="KW-0297">G-protein coupled receptor</keyword>
<dbReference type="GO" id="GO:0004930">
    <property type="term" value="F:G protein-coupled receptor activity"/>
    <property type="evidence" value="ECO:0007669"/>
    <property type="project" value="UniProtKB-KW"/>
</dbReference>
<evidence type="ECO:0000256" key="2">
    <source>
        <dbReference type="ARBA" id="ARBA00022692"/>
    </source>
</evidence>
<protein>
    <recommendedName>
        <fullName evidence="10">Receptor ligand binding region domain-containing protein</fullName>
    </recommendedName>
</protein>
<dbReference type="AlphaFoldDB" id="A0ABD0Y2P2"/>
<evidence type="ECO:0000256" key="5">
    <source>
        <dbReference type="ARBA" id="ARBA00023136"/>
    </source>
</evidence>
<keyword evidence="2" id="KW-0812">Transmembrane</keyword>
<dbReference type="PANTHER" id="PTHR10519">
    <property type="entry name" value="GABA-B RECEPTOR"/>
    <property type="match status" value="1"/>
</dbReference>
<dbReference type="Proteomes" id="UP001558652">
    <property type="component" value="Unassembled WGS sequence"/>
</dbReference>
<feature type="domain" description="Receptor ligand binding region" evidence="10">
    <location>
        <begin position="161"/>
        <end position="252"/>
    </location>
</feature>
<dbReference type="Gene3D" id="3.40.50.2300">
    <property type="match status" value="1"/>
</dbReference>
<dbReference type="InterPro" id="IPR028082">
    <property type="entry name" value="Peripla_BP_I"/>
</dbReference>
<keyword evidence="3" id="KW-1133">Transmembrane helix</keyword>
<comment type="subcellular location">
    <subcellularLocation>
        <location evidence="1">Membrane</location>
    </subcellularLocation>
</comment>
<evidence type="ECO:0000313" key="12">
    <source>
        <dbReference type="Proteomes" id="UP001558652"/>
    </source>
</evidence>
<dbReference type="SUPFAM" id="SSF53822">
    <property type="entry name" value="Periplasmic binding protein-like I"/>
    <property type="match status" value="1"/>
</dbReference>
<evidence type="ECO:0000256" key="4">
    <source>
        <dbReference type="ARBA" id="ARBA00023040"/>
    </source>
</evidence>
<sequence length="287" mass="32421">MASKSRNIHSFDDGIEIFIFLEGIIIEGRKEKRNKGGRLSLGEFLLKEEEGHWKRQEKRPLEGPFAKLEKSVLSVIPQNAINTVDKWKNSITLMERRVFEILIADFRSILLTRVWRFHVNVQAKIADTASGRDCNAIKSDRLDRQTVNSFVGFVRNVNGPVSFGSVSAALSDRREFPLFYRTVSPDSSHNSARVAFVNRFNWKTVTALSQNEDVYSLGVNGLVTELERANITCKAAITFAETDFKDQLKRLRVSTLKLCPLRRPSVSLPPENRAGKGKIGPSKEENA</sequence>
<evidence type="ECO:0000256" key="7">
    <source>
        <dbReference type="ARBA" id="ARBA00023180"/>
    </source>
</evidence>
<gene>
    <name evidence="11" type="ORF">AAG570_004044</name>
</gene>